<dbReference type="Gene3D" id="3.40.109.10">
    <property type="entry name" value="NADH Oxidase"/>
    <property type="match status" value="1"/>
</dbReference>
<comment type="caution">
    <text evidence="5">The sequence shown here is derived from an EMBL/GenBank/DDBJ whole genome shotgun (WGS) entry which is preliminary data.</text>
</comment>
<dbReference type="CDD" id="cd02144">
    <property type="entry name" value="iodotyrosine_dehalogenase"/>
    <property type="match status" value="1"/>
</dbReference>
<sequence length="229" mass="26354">MSAREKLVNGFRHVPYQAENFSLEEMLKRSEEYYKWLDKRRSVRHFSNKAVPREVIENIIRTAGTAPSGAHKQPWKFCVVSGSDLKKKIRKAAEQEEKENYSGRMSERWLEDLAPLGTDENKEFLEMAPWLIVVFKEVYGLDEKGEKYNNYYVNESVGIACGMLISAIHNAGLVTLTHTPSPMNFLAELLERPANERAFLLLPVGYAAEDALVPDIHRKQLDEISKFYK</sequence>
<keyword evidence="6" id="KW-1185">Reference proteome</keyword>
<accession>A0A9X1UYM3</accession>
<name>A0A9X1UYM3_9FLAO</name>
<dbReference type="SUPFAM" id="SSF55469">
    <property type="entry name" value="FMN-dependent nitroreductase-like"/>
    <property type="match status" value="1"/>
</dbReference>
<evidence type="ECO:0000313" key="5">
    <source>
        <dbReference type="EMBL" id="MCG9972747.1"/>
    </source>
</evidence>
<evidence type="ECO:0000313" key="6">
    <source>
        <dbReference type="Proteomes" id="UP001139344"/>
    </source>
</evidence>
<dbReference type="AlphaFoldDB" id="A0A9X1UYM3"/>
<dbReference type="InterPro" id="IPR050627">
    <property type="entry name" value="Nitroreductase/BluB"/>
</dbReference>
<dbReference type="InterPro" id="IPR029479">
    <property type="entry name" value="Nitroreductase"/>
</dbReference>
<protein>
    <submittedName>
        <fullName evidence="5">Nitroreductase family protein</fullName>
    </submittedName>
</protein>
<gene>
    <name evidence="5" type="ORF">LU635_13945</name>
</gene>
<reference evidence="5" key="1">
    <citation type="submission" date="2021-12" db="EMBL/GenBank/DDBJ databases">
        <title>Description of Gramella crocea sp. nov., a new bacterium isolated from activated sludge.</title>
        <authorList>
            <person name="Zhang X."/>
        </authorList>
    </citation>
    <scope>NUCLEOTIDE SEQUENCE</scope>
    <source>
        <strain evidence="5">YB25</strain>
    </source>
</reference>
<evidence type="ECO:0000256" key="1">
    <source>
        <dbReference type="ARBA" id="ARBA00022630"/>
    </source>
</evidence>
<dbReference type="GO" id="GO:0016491">
    <property type="term" value="F:oxidoreductase activity"/>
    <property type="evidence" value="ECO:0007669"/>
    <property type="project" value="UniProtKB-KW"/>
</dbReference>
<keyword evidence="1" id="KW-0285">Flavoprotein</keyword>
<dbReference type="Proteomes" id="UP001139344">
    <property type="component" value="Unassembled WGS sequence"/>
</dbReference>
<proteinExistence type="predicted"/>
<dbReference type="PANTHER" id="PTHR23026:SF90">
    <property type="entry name" value="IODOTYROSINE DEIODINASE 1"/>
    <property type="match status" value="1"/>
</dbReference>
<organism evidence="5 6">
    <name type="scientific">Christiangramia crocea</name>
    <dbReference type="NCBI Taxonomy" id="2904124"/>
    <lineage>
        <taxon>Bacteria</taxon>
        <taxon>Pseudomonadati</taxon>
        <taxon>Bacteroidota</taxon>
        <taxon>Flavobacteriia</taxon>
        <taxon>Flavobacteriales</taxon>
        <taxon>Flavobacteriaceae</taxon>
        <taxon>Christiangramia</taxon>
    </lineage>
</organism>
<dbReference type="PANTHER" id="PTHR23026">
    <property type="entry name" value="NADPH NITROREDUCTASE"/>
    <property type="match status" value="1"/>
</dbReference>
<evidence type="ECO:0000256" key="3">
    <source>
        <dbReference type="ARBA" id="ARBA00023002"/>
    </source>
</evidence>
<keyword evidence="3" id="KW-0560">Oxidoreductase</keyword>
<evidence type="ECO:0000256" key="2">
    <source>
        <dbReference type="ARBA" id="ARBA00022643"/>
    </source>
</evidence>
<dbReference type="RefSeq" id="WP_240100103.1">
    <property type="nucleotide sequence ID" value="NZ_JAJSON010000025.1"/>
</dbReference>
<dbReference type="EMBL" id="JAJSON010000025">
    <property type="protein sequence ID" value="MCG9972747.1"/>
    <property type="molecule type" value="Genomic_DNA"/>
</dbReference>
<dbReference type="Pfam" id="PF00881">
    <property type="entry name" value="Nitroreductase"/>
    <property type="match status" value="1"/>
</dbReference>
<dbReference type="InterPro" id="IPR000415">
    <property type="entry name" value="Nitroreductase-like"/>
</dbReference>
<keyword evidence="2" id="KW-0288">FMN</keyword>
<evidence type="ECO:0000259" key="4">
    <source>
        <dbReference type="Pfam" id="PF00881"/>
    </source>
</evidence>
<feature type="domain" description="Nitroreductase" evidence="4">
    <location>
        <begin position="38"/>
        <end position="206"/>
    </location>
</feature>